<accession>A0A1X2IZ07</accession>
<dbReference type="PANTHER" id="PTHR38409:SF1">
    <property type="entry name" value="MITOCHONDRIAL ADAPTER PROTEIN MCP1"/>
    <property type="match status" value="1"/>
</dbReference>
<name>A0A1X2IZ07_9FUNG</name>
<feature type="domain" description="Mitochondrial adapter protein MCP1 transmembrane" evidence="3">
    <location>
        <begin position="145"/>
        <end position="221"/>
    </location>
</feature>
<keyword evidence="2" id="KW-0812">Transmembrane</keyword>
<dbReference type="GO" id="GO:0055088">
    <property type="term" value="P:lipid homeostasis"/>
    <property type="evidence" value="ECO:0007669"/>
    <property type="project" value="InterPro"/>
</dbReference>
<evidence type="ECO:0000259" key="3">
    <source>
        <dbReference type="Pfam" id="PF07950"/>
    </source>
</evidence>
<keyword evidence="2" id="KW-1133">Transmembrane helix</keyword>
<protein>
    <recommendedName>
        <fullName evidence="3">Mitochondrial adapter protein MCP1 transmembrane domain-containing protein</fullName>
    </recommendedName>
</protein>
<dbReference type="InterPro" id="IPR012472">
    <property type="entry name" value="MCP1_TM"/>
</dbReference>
<dbReference type="OrthoDB" id="10259513at2759"/>
<evidence type="ECO:0000313" key="4">
    <source>
        <dbReference type="EMBL" id="ORZ24537.1"/>
    </source>
</evidence>
<dbReference type="InterPro" id="IPR039960">
    <property type="entry name" value="MCP1"/>
</dbReference>
<keyword evidence="5" id="KW-1185">Reference proteome</keyword>
<dbReference type="AlphaFoldDB" id="A0A1X2IZ07"/>
<organism evidence="4 5">
    <name type="scientific">Absidia repens</name>
    <dbReference type="NCBI Taxonomy" id="90262"/>
    <lineage>
        <taxon>Eukaryota</taxon>
        <taxon>Fungi</taxon>
        <taxon>Fungi incertae sedis</taxon>
        <taxon>Mucoromycota</taxon>
        <taxon>Mucoromycotina</taxon>
        <taxon>Mucoromycetes</taxon>
        <taxon>Mucorales</taxon>
        <taxon>Cunninghamellaceae</taxon>
        <taxon>Absidia</taxon>
    </lineage>
</organism>
<comment type="caution">
    <text evidence="4">The sequence shown here is derived from an EMBL/GenBank/DDBJ whole genome shotgun (WGS) entry which is preliminary data.</text>
</comment>
<dbReference type="PANTHER" id="PTHR38409">
    <property type="entry name" value="MDM10-COMPLEMENTING PROTEIN 1"/>
    <property type="match status" value="1"/>
</dbReference>
<evidence type="ECO:0000256" key="2">
    <source>
        <dbReference type="SAM" id="Phobius"/>
    </source>
</evidence>
<dbReference type="Pfam" id="PF07950">
    <property type="entry name" value="MCP1_TM"/>
    <property type="match status" value="1"/>
</dbReference>
<feature type="region of interest" description="Disordered" evidence="1">
    <location>
        <begin position="216"/>
        <end position="237"/>
    </location>
</feature>
<sequence length="291" mass="31565">MSSSSDSPSTPPSPNTTTSTRRIIYKVYGVANKVQAITAVSFTTFAVMHGLQIATGAFFGVEDADQTLLLTRPIYQDAHLEGVIVTGSLVWHVVAGMAKSTIQYCLNMNDDNNNNNNNSKNNSSNDKKQLGVLPYHDLTGQLLVPLAAGHYYLARGMPLKTMGDSAFVDFGIIAWGLQNRRVITWGWHAALIGVGVYHMVGGAQLAFSRTFRRGRRKGAAAEQKQKEQQSTTTGAGDEGGLLKSVTITHGLVVGISTVLLMGLVATSRVGKIPMRREYQEIYSHLLPGWII</sequence>
<evidence type="ECO:0000256" key="1">
    <source>
        <dbReference type="SAM" id="MobiDB-lite"/>
    </source>
</evidence>
<feature type="transmembrane region" description="Helical" evidence="2">
    <location>
        <begin position="247"/>
        <end position="266"/>
    </location>
</feature>
<dbReference type="STRING" id="90262.A0A1X2IZ07"/>
<keyword evidence="2" id="KW-0472">Membrane</keyword>
<dbReference type="EMBL" id="MCGE01000002">
    <property type="protein sequence ID" value="ORZ24537.1"/>
    <property type="molecule type" value="Genomic_DNA"/>
</dbReference>
<dbReference type="Proteomes" id="UP000193560">
    <property type="component" value="Unassembled WGS sequence"/>
</dbReference>
<reference evidence="4 5" key="1">
    <citation type="submission" date="2016-07" db="EMBL/GenBank/DDBJ databases">
        <title>Pervasive Adenine N6-methylation of Active Genes in Fungi.</title>
        <authorList>
            <consortium name="DOE Joint Genome Institute"/>
            <person name="Mondo S.J."/>
            <person name="Dannebaum R.O."/>
            <person name="Kuo R.C."/>
            <person name="Labutti K."/>
            <person name="Haridas S."/>
            <person name="Kuo A."/>
            <person name="Salamov A."/>
            <person name="Ahrendt S.R."/>
            <person name="Lipzen A."/>
            <person name="Sullivan W."/>
            <person name="Andreopoulos W.B."/>
            <person name="Clum A."/>
            <person name="Lindquist E."/>
            <person name="Daum C."/>
            <person name="Ramamoorthy G.K."/>
            <person name="Gryganskyi A."/>
            <person name="Culley D."/>
            <person name="Magnuson J.K."/>
            <person name="James T.Y."/>
            <person name="O'Malley M.A."/>
            <person name="Stajich J.E."/>
            <person name="Spatafora J.W."/>
            <person name="Visel A."/>
            <person name="Grigoriev I.V."/>
        </authorList>
    </citation>
    <scope>NUCLEOTIDE SEQUENCE [LARGE SCALE GENOMIC DNA]</scope>
    <source>
        <strain evidence="4 5">NRRL 1336</strain>
    </source>
</reference>
<evidence type="ECO:0000313" key="5">
    <source>
        <dbReference type="Proteomes" id="UP000193560"/>
    </source>
</evidence>
<feature type="transmembrane region" description="Helical" evidence="2">
    <location>
        <begin position="185"/>
        <end position="207"/>
    </location>
</feature>
<gene>
    <name evidence="4" type="ORF">BCR42DRAFT_403143</name>
</gene>
<proteinExistence type="predicted"/>